<keyword evidence="2" id="KW-1185">Reference proteome</keyword>
<name>A0AAE0NP46_9PEZI</name>
<evidence type="ECO:0000313" key="2">
    <source>
        <dbReference type="Proteomes" id="UP001285441"/>
    </source>
</evidence>
<reference evidence="1" key="1">
    <citation type="journal article" date="2023" name="Mol. Phylogenet. Evol.">
        <title>Genome-scale phylogeny and comparative genomics of the fungal order Sordariales.</title>
        <authorList>
            <person name="Hensen N."/>
            <person name="Bonometti L."/>
            <person name="Westerberg I."/>
            <person name="Brannstrom I.O."/>
            <person name="Guillou S."/>
            <person name="Cros-Aarteil S."/>
            <person name="Calhoun S."/>
            <person name="Haridas S."/>
            <person name="Kuo A."/>
            <person name="Mondo S."/>
            <person name="Pangilinan J."/>
            <person name="Riley R."/>
            <person name="LaButti K."/>
            <person name="Andreopoulos B."/>
            <person name="Lipzen A."/>
            <person name="Chen C."/>
            <person name="Yan M."/>
            <person name="Daum C."/>
            <person name="Ng V."/>
            <person name="Clum A."/>
            <person name="Steindorff A."/>
            <person name="Ohm R.A."/>
            <person name="Martin F."/>
            <person name="Silar P."/>
            <person name="Natvig D.O."/>
            <person name="Lalanne C."/>
            <person name="Gautier V."/>
            <person name="Ament-Velasquez S.L."/>
            <person name="Kruys A."/>
            <person name="Hutchinson M.I."/>
            <person name="Powell A.J."/>
            <person name="Barry K."/>
            <person name="Miller A.N."/>
            <person name="Grigoriev I.V."/>
            <person name="Debuchy R."/>
            <person name="Gladieux P."/>
            <person name="Hiltunen Thoren M."/>
            <person name="Johannesson H."/>
        </authorList>
    </citation>
    <scope>NUCLEOTIDE SEQUENCE</scope>
    <source>
        <strain evidence="1">CBS 232.78</strain>
    </source>
</reference>
<gene>
    <name evidence="1" type="ORF">B0H63DRAFT_472404</name>
</gene>
<organism evidence="1 2">
    <name type="scientific">Podospora didyma</name>
    <dbReference type="NCBI Taxonomy" id="330526"/>
    <lineage>
        <taxon>Eukaryota</taxon>
        <taxon>Fungi</taxon>
        <taxon>Dikarya</taxon>
        <taxon>Ascomycota</taxon>
        <taxon>Pezizomycotina</taxon>
        <taxon>Sordariomycetes</taxon>
        <taxon>Sordariomycetidae</taxon>
        <taxon>Sordariales</taxon>
        <taxon>Podosporaceae</taxon>
        <taxon>Podospora</taxon>
    </lineage>
</organism>
<sequence length="365" mass="41442">MAGPSIDNDEFFFELPPLPAGWDWARCKRADSDLAAVSGLSSEDQSLVSAYRDARIAQWREKCGAEDAAFHRRQRHVREMMSTDDPETHRRLVHALAMAILPSPPAGTPAAARVWHTDADDDVILPDEVPVIERYVLPRWQVGTPLFEIADVMYRQDCQYWGFTVFQVWGYDSAADQARLEQFMRRWQVMVQDTLIEMVMAGIKNTGLGEGHEGFEEHFKEMYEPAIRGGIVAKWQCILQSHEALSSADSQFVRASFRAMLKLDEEEDEDMPNRAPTGIDAGLCLMVDEGVVNSLLDEGRRPYIIGVQSDYDDEEITDEHEASHFKIALESVVDLWRQTQVQRVYELMPPEGKIYVSPGVFENDG</sequence>
<accession>A0AAE0NP46</accession>
<proteinExistence type="predicted"/>
<dbReference type="AlphaFoldDB" id="A0AAE0NP46"/>
<evidence type="ECO:0000313" key="1">
    <source>
        <dbReference type="EMBL" id="KAK3385122.1"/>
    </source>
</evidence>
<dbReference type="EMBL" id="JAULSW010000004">
    <property type="protein sequence ID" value="KAK3385122.1"/>
    <property type="molecule type" value="Genomic_DNA"/>
</dbReference>
<protein>
    <submittedName>
        <fullName evidence="1">Uncharacterized protein</fullName>
    </submittedName>
</protein>
<reference evidence="1" key="2">
    <citation type="submission" date="2023-06" db="EMBL/GenBank/DDBJ databases">
        <authorList>
            <consortium name="Lawrence Berkeley National Laboratory"/>
            <person name="Haridas S."/>
            <person name="Hensen N."/>
            <person name="Bonometti L."/>
            <person name="Westerberg I."/>
            <person name="Brannstrom I.O."/>
            <person name="Guillou S."/>
            <person name="Cros-Aarteil S."/>
            <person name="Calhoun S."/>
            <person name="Kuo A."/>
            <person name="Mondo S."/>
            <person name="Pangilinan J."/>
            <person name="Riley R."/>
            <person name="LaButti K."/>
            <person name="Andreopoulos B."/>
            <person name="Lipzen A."/>
            <person name="Chen C."/>
            <person name="Yanf M."/>
            <person name="Daum C."/>
            <person name="Ng V."/>
            <person name="Clum A."/>
            <person name="Steindorff A."/>
            <person name="Ohm R."/>
            <person name="Martin F."/>
            <person name="Silar P."/>
            <person name="Natvig D."/>
            <person name="Lalanne C."/>
            <person name="Gautier V."/>
            <person name="Ament-velasquez S.L."/>
            <person name="Kruys A."/>
            <person name="Hutchinson M.I."/>
            <person name="Powell A.J."/>
            <person name="Barry K."/>
            <person name="Miller A.N."/>
            <person name="Grigoriev I.V."/>
            <person name="Debuchy R."/>
            <person name="Gladieux P."/>
            <person name="Thoren M.H."/>
            <person name="Johannesson H."/>
        </authorList>
    </citation>
    <scope>NUCLEOTIDE SEQUENCE</scope>
    <source>
        <strain evidence="1">CBS 232.78</strain>
    </source>
</reference>
<dbReference type="Proteomes" id="UP001285441">
    <property type="component" value="Unassembled WGS sequence"/>
</dbReference>
<comment type="caution">
    <text evidence="1">The sequence shown here is derived from an EMBL/GenBank/DDBJ whole genome shotgun (WGS) entry which is preliminary data.</text>
</comment>